<protein>
    <submittedName>
        <fullName evidence="1">Uncharacterized protein</fullName>
    </submittedName>
</protein>
<reference evidence="1 2" key="1">
    <citation type="submission" date="2020-10" db="EMBL/GenBank/DDBJ databases">
        <title>Chromosome-scale genome assembly of the Allis shad, Alosa alosa.</title>
        <authorList>
            <person name="Margot Z."/>
            <person name="Christophe K."/>
            <person name="Cabau C."/>
            <person name="Louis A."/>
            <person name="Berthelot C."/>
            <person name="Parey E."/>
            <person name="Roest Crollius H."/>
            <person name="Montfort J."/>
            <person name="Robinson-Rechavi M."/>
            <person name="Bucao C."/>
            <person name="Bouchez O."/>
            <person name="Gislard M."/>
            <person name="Lluch J."/>
            <person name="Milhes M."/>
            <person name="Lampietro C."/>
            <person name="Lopez Roques C."/>
            <person name="Donnadieu C."/>
            <person name="Braasch I."/>
            <person name="Desvignes T."/>
            <person name="Postlethwait J."/>
            <person name="Bobe J."/>
            <person name="Guiguen Y."/>
        </authorList>
    </citation>
    <scope>NUCLEOTIDE SEQUENCE [LARGE SCALE GENOMIC DNA]</scope>
    <source>
        <strain evidence="1">M-15738</strain>
        <tissue evidence="1">Blood</tissue>
    </source>
</reference>
<gene>
    <name evidence="1" type="ORF">AALO_G00019650</name>
</gene>
<name>A0AAV6HHK5_9TELE</name>
<accession>A0AAV6HHK5</accession>
<organism evidence="1 2">
    <name type="scientific">Alosa alosa</name>
    <name type="common">allis shad</name>
    <dbReference type="NCBI Taxonomy" id="278164"/>
    <lineage>
        <taxon>Eukaryota</taxon>
        <taxon>Metazoa</taxon>
        <taxon>Chordata</taxon>
        <taxon>Craniata</taxon>
        <taxon>Vertebrata</taxon>
        <taxon>Euteleostomi</taxon>
        <taxon>Actinopterygii</taxon>
        <taxon>Neopterygii</taxon>
        <taxon>Teleostei</taxon>
        <taxon>Clupei</taxon>
        <taxon>Clupeiformes</taxon>
        <taxon>Clupeoidei</taxon>
        <taxon>Clupeidae</taxon>
        <taxon>Alosa</taxon>
    </lineage>
</organism>
<sequence>MKFILDSIRPHKDLGILRFGFRDPLLTTTLTMEMTEEDSLNIDGNSGINTT</sequence>
<dbReference type="Proteomes" id="UP000823561">
    <property type="component" value="Chromosome 1"/>
</dbReference>
<dbReference type="EMBL" id="JADWDJ010000001">
    <property type="protein sequence ID" value="KAG5286868.1"/>
    <property type="molecule type" value="Genomic_DNA"/>
</dbReference>
<evidence type="ECO:0000313" key="2">
    <source>
        <dbReference type="Proteomes" id="UP000823561"/>
    </source>
</evidence>
<comment type="caution">
    <text evidence="1">The sequence shown here is derived from an EMBL/GenBank/DDBJ whole genome shotgun (WGS) entry which is preliminary data.</text>
</comment>
<dbReference type="AlphaFoldDB" id="A0AAV6HHK5"/>
<evidence type="ECO:0000313" key="1">
    <source>
        <dbReference type="EMBL" id="KAG5286868.1"/>
    </source>
</evidence>
<proteinExistence type="predicted"/>
<keyword evidence="2" id="KW-1185">Reference proteome</keyword>